<comment type="caution">
    <text evidence="4">The sequence shown here is derived from an EMBL/GenBank/DDBJ whole genome shotgun (WGS) entry which is preliminary data.</text>
</comment>
<feature type="compositionally biased region" description="Basic and acidic residues" evidence="2">
    <location>
        <begin position="535"/>
        <end position="553"/>
    </location>
</feature>
<dbReference type="Pfam" id="PF02731">
    <property type="entry name" value="SKIP_SNW"/>
    <property type="match status" value="1"/>
</dbReference>
<feature type="compositionally biased region" description="Acidic residues" evidence="2">
    <location>
        <begin position="139"/>
        <end position="151"/>
    </location>
</feature>
<feature type="compositionally biased region" description="Pro residues" evidence="2">
    <location>
        <begin position="241"/>
        <end position="252"/>
    </location>
</feature>
<accession>A0A4U5QYL6</accession>
<evidence type="ECO:0000256" key="2">
    <source>
        <dbReference type="SAM" id="MobiDB-lite"/>
    </source>
</evidence>
<evidence type="ECO:0000256" key="1">
    <source>
        <dbReference type="ARBA" id="ARBA00010197"/>
    </source>
</evidence>
<dbReference type="GO" id="GO:0005681">
    <property type="term" value="C:spliceosomal complex"/>
    <property type="evidence" value="ECO:0007669"/>
    <property type="project" value="InterPro"/>
</dbReference>
<name>A0A4U5QYL6_POPAL</name>
<sequence>MAALKELLPPVKSTTTTYYDHSNDPWFKQRFSSSEAEQSASAAIKHNPVPPYLQRKGFVPRKVEDFGDGGAFPEIHVAQYPLDMGRSKSAKPGSKILALTVDAHGNVAYDAIVKQNENAKKIVYSQHKDLIPKLLKSEEEGDEDEDEGEGEELQKEIEETTLETKAALEKIVNVRLSAAQPKNVPKQSSDSKYIKYKPSQQSAAFNSGAKERIIRMVEMPVDPLEPPKFKHKRVPKASGSPPVPVMHSPPRPVTVKDQQDWKIPPCISNWKNPKGYTIPLDKRLAADGRGLQDVQINDNFAKLSEALYVAEQKAREAVAMRSKVQKEMMMKEKERKEQELRALAQKARSERTGAAPPPSAPVPLERGAMDDERERDAPKETREEREERLRREKIREERRRERERERRLEAKDAAMGKKSKITRDRDRDISEKVALGMASTGAGKGGEVAYDQRLFNQEKGMDSGFAADDQYNPKKNADADMYGGADEQIDKIMKTERFKPDKEFAVLTEVKKGKKAMDKVGSGGTMRASGGSSTRDGHDGGSGRTRIGFERGR</sequence>
<dbReference type="InterPro" id="IPR017862">
    <property type="entry name" value="SKI-int_prot_SKIP"/>
</dbReference>
<feature type="domain" description="SKI-interacting protein SKIP SNW" evidence="3">
    <location>
        <begin position="192"/>
        <end position="351"/>
    </location>
</feature>
<feature type="region of interest" description="Disordered" evidence="2">
    <location>
        <begin position="327"/>
        <end position="427"/>
    </location>
</feature>
<dbReference type="GO" id="GO:0000398">
    <property type="term" value="P:mRNA splicing, via spliceosome"/>
    <property type="evidence" value="ECO:0007669"/>
    <property type="project" value="InterPro"/>
</dbReference>
<dbReference type="PANTHER" id="PTHR12096">
    <property type="entry name" value="NUCLEAR PROTEIN SKIP-RELATED"/>
    <property type="match status" value="1"/>
</dbReference>
<proteinExistence type="inferred from homology"/>
<feature type="compositionally biased region" description="Basic and acidic residues" evidence="2">
    <location>
        <begin position="367"/>
        <end position="427"/>
    </location>
</feature>
<dbReference type="STRING" id="43335.A0A4U5QYL6"/>
<feature type="region of interest" description="Disordered" evidence="2">
    <location>
        <begin position="134"/>
        <end position="158"/>
    </location>
</feature>
<dbReference type="AlphaFoldDB" id="A0A4U5QYL6"/>
<dbReference type="EMBL" id="RCHU01000063">
    <property type="protein sequence ID" value="TKS16403.1"/>
    <property type="molecule type" value="Genomic_DNA"/>
</dbReference>
<comment type="similarity">
    <text evidence="1">Belongs to the SNW family.</text>
</comment>
<gene>
    <name evidence="4" type="ORF">D5086_0000024510</name>
</gene>
<feature type="region of interest" description="Disordered" evidence="2">
    <location>
        <begin position="515"/>
        <end position="553"/>
    </location>
</feature>
<reference evidence="4" key="1">
    <citation type="submission" date="2018-10" db="EMBL/GenBank/DDBJ databases">
        <title>Population genomic analysis revealed the cold adaptation of white poplar.</title>
        <authorList>
            <person name="Liu Y.-J."/>
        </authorList>
    </citation>
    <scope>NUCLEOTIDE SEQUENCE [LARGE SCALE GENOMIC DNA]</scope>
    <source>
        <strain evidence="4">PAL-ZL1</strain>
    </source>
</reference>
<evidence type="ECO:0000259" key="3">
    <source>
        <dbReference type="Pfam" id="PF02731"/>
    </source>
</evidence>
<feature type="compositionally biased region" description="Basic and acidic residues" evidence="2">
    <location>
        <begin position="327"/>
        <end position="340"/>
    </location>
</feature>
<protein>
    <submittedName>
        <fullName evidence="4">SNW/SKI-interacting protein-like</fullName>
    </submittedName>
</protein>
<feature type="region of interest" description="Disordered" evidence="2">
    <location>
        <begin position="224"/>
        <end position="258"/>
    </location>
</feature>
<organism evidence="4">
    <name type="scientific">Populus alba</name>
    <name type="common">White poplar</name>
    <dbReference type="NCBI Taxonomy" id="43335"/>
    <lineage>
        <taxon>Eukaryota</taxon>
        <taxon>Viridiplantae</taxon>
        <taxon>Streptophyta</taxon>
        <taxon>Embryophyta</taxon>
        <taxon>Tracheophyta</taxon>
        <taxon>Spermatophyta</taxon>
        <taxon>Magnoliopsida</taxon>
        <taxon>eudicotyledons</taxon>
        <taxon>Gunneridae</taxon>
        <taxon>Pentapetalae</taxon>
        <taxon>rosids</taxon>
        <taxon>fabids</taxon>
        <taxon>Malpighiales</taxon>
        <taxon>Salicaceae</taxon>
        <taxon>Saliceae</taxon>
        <taxon>Populus</taxon>
    </lineage>
</organism>
<dbReference type="InterPro" id="IPR004015">
    <property type="entry name" value="SKI-int_prot_SKIP_SNW-dom"/>
</dbReference>
<evidence type="ECO:0000313" key="4">
    <source>
        <dbReference type="EMBL" id="TKS16403.1"/>
    </source>
</evidence>